<evidence type="ECO:0000313" key="7">
    <source>
        <dbReference type="EMBL" id="CAD7283843.1"/>
    </source>
</evidence>
<feature type="domain" description="Major facilitator superfamily (MFS) profile" evidence="6">
    <location>
        <begin position="1"/>
        <end position="157"/>
    </location>
</feature>
<dbReference type="PROSITE" id="PS50850">
    <property type="entry name" value="MFS"/>
    <property type="match status" value="1"/>
</dbReference>
<dbReference type="PANTHER" id="PTHR48021:SF1">
    <property type="entry name" value="GH07001P-RELATED"/>
    <property type="match status" value="1"/>
</dbReference>
<dbReference type="Pfam" id="PF00083">
    <property type="entry name" value="Sugar_tr"/>
    <property type="match status" value="1"/>
</dbReference>
<comment type="subcellular location">
    <subcellularLocation>
        <location evidence="1">Membrane</location>
        <topology evidence="1">Multi-pass membrane protein</topology>
    </subcellularLocation>
</comment>
<dbReference type="InterPro" id="IPR005829">
    <property type="entry name" value="Sugar_transporter_CS"/>
</dbReference>
<dbReference type="PANTHER" id="PTHR48021">
    <property type="match status" value="1"/>
</dbReference>
<evidence type="ECO:0000256" key="5">
    <source>
        <dbReference type="SAM" id="Phobius"/>
    </source>
</evidence>
<feature type="transmembrane region" description="Helical" evidence="5">
    <location>
        <begin position="135"/>
        <end position="153"/>
    </location>
</feature>
<dbReference type="OrthoDB" id="6346465at2759"/>
<dbReference type="PROSITE" id="PS00216">
    <property type="entry name" value="SUGAR_TRANSPORT_1"/>
    <property type="match status" value="1"/>
</dbReference>
<feature type="transmembrane region" description="Helical" evidence="5">
    <location>
        <begin position="70"/>
        <end position="91"/>
    </location>
</feature>
<evidence type="ECO:0000259" key="6">
    <source>
        <dbReference type="PROSITE" id="PS50850"/>
    </source>
</evidence>
<evidence type="ECO:0000256" key="4">
    <source>
        <dbReference type="ARBA" id="ARBA00023136"/>
    </source>
</evidence>
<feature type="transmembrane region" description="Helical" evidence="5">
    <location>
        <begin position="30"/>
        <end position="50"/>
    </location>
</feature>
<dbReference type="InterPro" id="IPR036259">
    <property type="entry name" value="MFS_trans_sf"/>
</dbReference>
<protein>
    <recommendedName>
        <fullName evidence="6">Major facilitator superfamily (MFS) profile domain-containing protein</fullName>
    </recommendedName>
</protein>
<dbReference type="EMBL" id="OA888299">
    <property type="protein sequence ID" value="CAD7283843.1"/>
    <property type="molecule type" value="Genomic_DNA"/>
</dbReference>
<dbReference type="InterPro" id="IPR020846">
    <property type="entry name" value="MFS_dom"/>
</dbReference>
<keyword evidence="8" id="KW-1185">Reference proteome</keyword>
<organism evidence="7">
    <name type="scientific">Notodromas monacha</name>
    <dbReference type="NCBI Taxonomy" id="399045"/>
    <lineage>
        <taxon>Eukaryota</taxon>
        <taxon>Metazoa</taxon>
        <taxon>Ecdysozoa</taxon>
        <taxon>Arthropoda</taxon>
        <taxon>Crustacea</taxon>
        <taxon>Oligostraca</taxon>
        <taxon>Ostracoda</taxon>
        <taxon>Podocopa</taxon>
        <taxon>Podocopida</taxon>
        <taxon>Cypridocopina</taxon>
        <taxon>Cypridoidea</taxon>
        <taxon>Cyprididae</taxon>
        <taxon>Notodromas</taxon>
    </lineage>
</organism>
<sequence>RYAVLILGFFQLIFVVFGGWMMDKLGRKKCIAISGTVMAVGHVGMGIYSYCEVTPDLQYIAIQNSWLPVVLLTVTQIGFNFSMATLVFILLGEIIPVQIKNHISGLMNAVNSGSTSATLQSFHYMILSLGKHGTFWVYAGICLFVVVFLNLTLTETSGKSLSDIERKMTNTKSLTKMPEQISTE</sequence>
<feature type="non-terminal residue" evidence="7">
    <location>
        <position position="1"/>
    </location>
</feature>
<dbReference type="InterPro" id="IPR050549">
    <property type="entry name" value="MFS_Trehalose_Transporter"/>
</dbReference>
<reference evidence="7" key="1">
    <citation type="submission" date="2020-11" db="EMBL/GenBank/DDBJ databases">
        <authorList>
            <person name="Tran Van P."/>
        </authorList>
    </citation>
    <scope>NUCLEOTIDE SEQUENCE</scope>
</reference>
<keyword evidence="2 5" id="KW-0812">Transmembrane</keyword>
<dbReference type="Gene3D" id="1.20.1250.20">
    <property type="entry name" value="MFS general substrate transporter like domains"/>
    <property type="match status" value="1"/>
</dbReference>
<feature type="transmembrane region" description="Helical" evidence="5">
    <location>
        <begin position="6"/>
        <end position="23"/>
    </location>
</feature>
<dbReference type="EMBL" id="CAJPEX010006262">
    <property type="protein sequence ID" value="CAG0923995.1"/>
    <property type="molecule type" value="Genomic_DNA"/>
</dbReference>
<dbReference type="GO" id="GO:0016020">
    <property type="term" value="C:membrane"/>
    <property type="evidence" value="ECO:0007669"/>
    <property type="project" value="UniProtKB-SubCell"/>
</dbReference>
<keyword evidence="4 5" id="KW-0472">Membrane</keyword>
<evidence type="ECO:0000256" key="2">
    <source>
        <dbReference type="ARBA" id="ARBA00022692"/>
    </source>
</evidence>
<dbReference type="SUPFAM" id="SSF103473">
    <property type="entry name" value="MFS general substrate transporter"/>
    <property type="match status" value="1"/>
</dbReference>
<evidence type="ECO:0000256" key="1">
    <source>
        <dbReference type="ARBA" id="ARBA00004141"/>
    </source>
</evidence>
<gene>
    <name evidence="7" type="ORF">NMOB1V02_LOCUS11453</name>
</gene>
<proteinExistence type="predicted"/>
<name>A0A7R9GJS9_9CRUS</name>
<keyword evidence="3 5" id="KW-1133">Transmembrane helix</keyword>
<evidence type="ECO:0000256" key="3">
    <source>
        <dbReference type="ARBA" id="ARBA00022989"/>
    </source>
</evidence>
<evidence type="ECO:0000313" key="8">
    <source>
        <dbReference type="Proteomes" id="UP000678499"/>
    </source>
</evidence>
<dbReference type="GO" id="GO:0022857">
    <property type="term" value="F:transmembrane transporter activity"/>
    <property type="evidence" value="ECO:0007669"/>
    <property type="project" value="InterPro"/>
</dbReference>
<dbReference type="Proteomes" id="UP000678499">
    <property type="component" value="Unassembled WGS sequence"/>
</dbReference>
<dbReference type="InterPro" id="IPR005828">
    <property type="entry name" value="MFS_sugar_transport-like"/>
</dbReference>
<dbReference type="AlphaFoldDB" id="A0A7R9GJS9"/>
<accession>A0A7R9GJS9</accession>